<gene>
    <name evidence="4" type="ORF">COLO4_08237</name>
</gene>
<dbReference type="Pfam" id="PF07714">
    <property type="entry name" value="PK_Tyr_Ser-Thr"/>
    <property type="match status" value="1"/>
</dbReference>
<organism evidence="4 5">
    <name type="scientific">Corchorus olitorius</name>
    <dbReference type="NCBI Taxonomy" id="93759"/>
    <lineage>
        <taxon>Eukaryota</taxon>
        <taxon>Viridiplantae</taxon>
        <taxon>Streptophyta</taxon>
        <taxon>Embryophyta</taxon>
        <taxon>Tracheophyta</taxon>
        <taxon>Spermatophyta</taxon>
        <taxon>Magnoliopsida</taxon>
        <taxon>eudicotyledons</taxon>
        <taxon>Gunneridae</taxon>
        <taxon>Pentapetalae</taxon>
        <taxon>rosids</taxon>
        <taxon>malvids</taxon>
        <taxon>Malvales</taxon>
        <taxon>Malvaceae</taxon>
        <taxon>Grewioideae</taxon>
        <taxon>Apeibeae</taxon>
        <taxon>Corchorus</taxon>
    </lineage>
</organism>
<dbReference type="InterPro" id="IPR011009">
    <property type="entry name" value="Kinase-like_dom_sf"/>
</dbReference>
<dbReference type="AlphaFoldDB" id="A0A1R3KGN1"/>
<name>A0A1R3KGN1_9ROSI</name>
<proteinExistence type="predicted"/>
<protein>
    <recommendedName>
        <fullName evidence="3">Protein kinase domain-containing protein</fullName>
    </recommendedName>
</protein>
<dbReference type="GO" id="GO:0004672">
    <property type="term" value="F:protein kinase activity"/>
    <property type="evidence" value="ECO:0007669"/>
    <property type="project" value="InterPro"/>
</dbReference>
<keyword evidence="2" id="KW-1003">Cell membrane</keyword>
<keyword evidence="5" id="KW-1185">Reference proteome</keyword>
<feature type="domain" description="Protein kinase" evidence="3">
    <location>
        <begin position="213"/>
        <end position="522"/>
    </location>
</feature>
<evidence type="ECO:0000259" key="3">
    <source>
        <dbReference type="PROSITE" id="PS50011"/>
    </source>
</evidence>
<evidence type="ECO:0000256" key="2">
    <source>
        <dbReference type="ARBA" id="ARBA00022475"/>
    </source>
</evidence>
<evidence type="ECO:0000313" key="4">
    <source>
        <dbReference type="EMBL" id="OMP06266.1"/>
    </source>
</evidence>
<dbReference type="SUPFAM" id="SSF56112">
    <property type="entry name" value="Protein kinase-like (PK-like)"/>
    <property type="match status" value="2"/>
</dbReference>
<keyword evidence="2" id="KW-0472">Membrane</keyword>
<dbReference type="InterPro" id="IPR001245">
    <property type="entry name" value="Ser-Thr/Tyr_kinase_cat_dom"/>
</dbReference>
<dbReference type="Proteomes" id="UP000187203">
    <property type="component" value="Unassembled WGS sequence"/>
</dbReference>
<dbReference type="EMBL" id="AWUE01013662">
    <property type="protein sequence ID" value="OMP06266.1"/>
    <property type="molecule type" value="Genomic_DNA"/>
</dbReference>
<comment type="caution">
    <text evidence="4">The sequence shown here is derived from an EMBL/GenBank/DDBJ whole genome shotgun (WGS) entry which is preliminary data.</text>
</comment>
<dbReference type="PROSITE" id="PS50011">
    <property type="entry name" value="PROTEIN_KINASE_DOM"/>
    <property type="match status" value="1"/>
</dbReference>
<accession>A0A1R3KGN1</accession>
<evidence type="ECO:0000313" key="5">
    <source>
        <dbReference type="Proteomes" id="UP000187203"/>
    </source>
</evidence>
<dbReference type="OrthoDB" id="10300529at2759"/>
<dbReference type="STRING" id="93759.A0A1R3KGN1"/>
<dbReference type="InterPro" id="IPR000719">
    <property type="entry name" value="Prot_kinase_dom"/>
</dbReference>
<comment type="subcellular location">
    <subcellularLocation>
        <location evidence="1">Cell membrane</location>
    </subcellularLocation>
</comment>
<reference evidence="5" key="1">
    <citation type="submission" date="2013-09" db="EMBL/GenBank/DDBJ databases">
        <title>Corchorus olitorius genome sequencing.</title>
        <authorList>
            <person name="Alam M."/>
            <person name="Haque M.S."/>
            <person name="Islam M.S."/>
            <person name="Emdad E.M."/>
            <person name="Islam M.M."/>
            <person name="Ahmed B."/>
            <person name="Halim A."/>
            <person name="Hossen Q.M.M."/>
            <person name="Hossain M.Z."/>
            <person name="Ahmed R."/>
            <person name="Khan M.M."/>
            <person name="Islam R."/>
            <person name="Rashid M.M."/>
            <person name="Khan S.A."/>
            <person name="Rahman M.S."/>
            <person name="Alam M."/>
            <person name="Yahiya A.S."/>
            <person name="Khan M.S."/>
            <person name="Azam M.S."/>
            <person name="Haque T."/>
            <person name="Lashkar M.Z.H."/>
            <person name="Akhand A.I."/>
            <person name="Morshed G."/>
            <person name="Roy S."/>
            <person name="Uddin K.S."/>
            <person name="Rabeya T."/>
            <person name="Hossain A.S."/>
            <person name="Chowdhury A."/>
            <person name="Snigdha A.R."/>
            <person name="Mortoza M.S."/>
            <person name="Matin S.A."/>
            <person name="Hoque S.M.E."/>
            <person name="Islam M.K."/>
            <person name="Roy D.K."/>
            <person name="Haider R."/>
            <person name="Moosa M.M."/>
            <person name="Elias S.M."/>
            <person name="Hasan A.M."/>
            <person name="Jahan S."/>
            <person name="Shafiuddin M."/>
            <person name="Mahmood N."/>
            <person name="Shommy N.S."/>
        </authorList>
    </citation>
    <scope>NUCLEOTIDE SEQUENCE [LARGE SCALE GENOMIC DNA]</scope>
    <source>
        <strain evidence="5">cv. O-4</strain>
    </source>
</reference>
<evidence type="ECO:0000256" key="1">
    <source>
        <dbReference type="ARBA" id="ARBA00004236"/>
    </source>
</evidence>
<dbReference type="GO" id="GO:0005886">
    <property type="term" value="C:plasma membrane"/>
    <property type="evidence" value="ECO:0007669"/>
    <property type="project" value="UniProtKB-SubCell"/>
</dbReference>
<dbReference type="InterPro" id="IPR050823">
    <property type="entry name" value="Plant_Ser_Thr_Prot_Kinase"/>
</dbReference>
<sequence>MTNNFDVKNFVGLTMFGRLYRGNLPHDWSYQDGVKTVLVKILEYQRCGYPAYPNISSTEINFWKLMGEVSLLMQPSIEIEPNVAKLIGYCNEREFLTIVYDVDPLNTLHYLIVQDSSNWSERINIELEFAHLLQRHELLSTNIDAADIIIDKIGKLIRNNDLVNPWGYNPKLPESLPSDPLLALSLGIISDRKRVDLVTFSREELNLITGNFDWDKNFVGLTMFGSLYRGELPNGWDHIGATKVTVKKWEYQRWGNPNLGHPELCEMDKHTRMMNEIRFLMQPSMMVHPNVVNLIGYYIGDEFLALVYDLDPLDTLHNLIVKDHFNWRERVNALLQFAHLLTFLQGYGYIVRNIDALHIMMDKDLNPVLFDFGTLTGGIFYKYEYKVPDEPFYPVEPYGSNGYLDFSAFMAGVPDIYSYGVLLTSILVKKVVSKEWYHPKWKKEVDKWVMEELFEDVMRAEKTGQSEQPECCFSIVETSLQHDPAYVADDGYALTNLAIQCLGSLKDRPEMKDIVKCLHHLIVVKKFNISHRFP</sequence>
<dbReference type="Gene3D" id="3.30.200.20">
    <property type="entry name" value="Phosphorylase Kinase, domain 1"/>
    <property type="match status" value="2"/>
</dbReference>
<dbReference type="PANTHER" id="PTHR45621">
    <property type="entry name" value="OS01G0588500 PROTEIN-RELATED"/>
    <property type="match status" value="1"/>
</dbReference>
<dbReference type="Gene3D" id="1.10.510.10">
    <property type="entry name" value="Transferase(Phosphotransferase) domain 1"/>
    <property type="match status" value="1"/>
</dbReference>
<dbReference type="GO" id="GO:0005524">
    <property type="term" value="F:ATP binding"/>
    <property type="evidence" value="ECO:0007669"/>
    <property type="project" value="InterPro"/>
</dbReference>